<accession>A0A8J2TS63</accession>
<dbReference type="Proteomes" id="UP000616114">
    <property type="component" value="Unassembled WGS sequence"/>
</dbReference>
<comment type="caution">
    <text evidence="1">The sequence shown here is derived from an EMBL/GenBank/DDBJ whole genome shotgun (WGS) entry which is preliminary data.</text>
</comment>
<evidence type="ECO:0000313" key="1">
    <source>
        <dbReference type="EMBL" id="GGA01650.1"/>
    </source>
</evidence>
<reference evidence="1" key="1">
    <citation type="journal article" date="2014" name="Int. J. Syst. Evol. Microbiol.">
        <title>Complete genome sequence of Corynebacterium casei LMG S-19264T (=DSM 44701T), isolated from a smear-ripened cheese.</title>
        <authorList>
            <consortium name="US DOE Joint Genome Institute (JGI-PGF)"/>
            <person name="Walter F."/>
            <person name="Albersmeier A."/>
            <person name="Kalinowski J."/>
            <person name="Ruckert C."/>
        </authorList>
    </citation>
    <scope>NUCLEOTIDE SEQUENCE</scope>
    <source>
        <strain evidence="1">CGMCC 1.12785</strain>
    </source>
</reference>
<dbReference type="AlphaFoldDB" id="A0A8J2TS63"/>
<sequence>MADGRLHVEAVAEVADDGASLGGRLDDHQSTGALGLACWHVLTSFHAGGSSPSVRSVSARRVRILLLPGCSLKASEAGGQVISGVRQPSGLVSSVCSPLKPEQAQGDEPAYLPIELVRQVTGVDVE</sequence>
<keyword evidence="2" id="KW-1185">Reference proteome</keyword>
<gene>
    <name evidence="1" type="ORF">GCM10011333_00120</name>
</gene>
<protein>
    <submittedName>
        <fullName evidence="1">Uncharacterized protein</fullName>
    </submittedName>
</protein>
<organism evidence="1 2">
    <name type="scientific">Sediminivirga luteola</name>
    <dbReference type="NCBI Taxonomy" id="1774748"/>
    <lineage>
        <taxon>Bacteria</taxon>
        <taxon>Bacillati</taxon>
        <taxon>Actinomycetota</taxon>
        <taxon>Actinomycetes</taxon>
        <taxon>Micrococcales</taxon>
        <taxon>Brevibacteriaceae</taxon>
        <taxon>Sediminivirga</taxon>
    </lineage>
</organism>
<reference evidence="1" key="2">
    <citation type="submission" date="2020-09" db="EMBL/GenBank/DDBJ databases">
        <authorList>
            <person name="Sun Q."/>
            <person name="Zhou Y."/>
        </authorList>
    </citation>
    <scope>NUCLEOTIDE SEQUENCE</scope>
    <source>
        <strain evidence="1">CGMCC 1.12785</strain>
    </source>
</reference>
<proteinExistence type="predicted"/>
<dbReference type="EMBL" id="BMFY01000001">
    <property type="protein sequence ID" value="GGA01650.1"/>
    <property type="molecule type" value="Genomic_DNA"/>
</dbReference>
<name>A0A8J2TS63_9MICO</name>
<evidence type="ECO:0000313" key="2">
    <source>
        <dbReference type="Proteomes" id="UP000616114"/>
    </source>
</evidence>